<sequence length="435" mass="46421">MASPETQSSTALLTDHYELTMLASALADGTGDRPCVFEVFARRLPDGRRYGVVAGTARVLDAIADFRFTDAEITQLATTAVVDDATLAWLADYEFSGDIDGYPEGELYFPGSPIMTVRATFSEAVMLETLVLSILNHDSAIASAAARMSAAAHGRPIIEMGGRRTHEWAAVAAARSAYLAGFATTSNLEAGRRYGIPTRGTVAHAFMLLHDTEEDAFRAQVEKMGADTTLLVDTYDITQGIETAVRVAGTELGAIRIDSGDVGVLARKAREQLDSLGAKDTRIVVSGDLDEHAIAALRAEPVDAYGVGTSVVTGSGAPTASMVYKLVEVDGKPVAKRSENKASRGGRKSALRRHKPTGTALEELVFGADAPPAAQPHDRELPIELMRGGQPVEGLPTLDDARQRLRQGLVSLPWEGLKLSHGEPAIPTVFPEEQR</sequence>
<evidence type="ECO:0000256" key="4">
    <source>
        <dbReference type="ARBA" id="ARBA00022553"/>
    </source>
</evidence>
<comment type="pathway">
    <text evidence="1 9">Cofactor biosynthesis; NAD(+) biosynthesis; nicotinate D-ribonucleotide from nicotinate: step 1/1.</text>
</comment>
<evidence type="ECO:0000259" key="11">
    <source>
        <dbReference type="Pfam" id="PF17767"/>
    </source>
</evidence>
<evidence type="ECO:0000256" key="8">
    <source>
        <dbReference type="ARBA" id="ARBA00048668"/>
    </source>
</evidence>
<evidence type="ECO:0000256" key="2">
    <source>
        <dbReference type="ARBA" id="ARBA00010897"/>
    </source>
</evidence>
<protein>
    <recommendedName>
        <fullName evidence="3 9">Nicotinate phosphoribosyltransferase</fullName>
        <ecNumber evidence="3 9">6.3.4.21</ecNumber>
    </recommendedName>
</protein>
<dbReference type="InterPro" id="IPR013785">
    <property type="entry name" value="Aldolase_TIM"/>
</dbReference>
<dbReference type="InterPro" id="IPR040727">
    <property type="entry name" value="NAPRTase_N"/>
</dbReference>
<dbReference type="Pfam" id="PF01729">
    <property type="entry name" value="QRPTase_C"/>
    <property type="match status" value="1"/>
</dbReference>
<evidence type="ECO:0000256" key="5">
    <source>
        <dbReference type="ARBA" id="ARBA00022598"/>
    </source>
</evidence>
<dbReference type="InterPro" id="IPR036068">
    <property type="entry name" value="Nicotinate_pribotase-like_C"/>
</dbReference>
<dbReference type="SUPFAM" id="SSF54675">
    <property type="entry name" value="Nicotinate/Quinolinate PRTase N-terminal domain-like"/>
    <property type="match status" value="1"/>
</dbReference>
<dbReference type="EC" id="6.3.4.21" evidence="3 9"/>
<dbReference type="GO" id="GO:0004516">
    <property type="term" value="F:nicotinate phosphoribosyltransferase activity"/>
    <property type="evidence" value="ECO:0007669"/>
    <property type="project" value="UniProtKB-EC"/>
</dbReference>
<keyword evidence="6 9" id="KW-0662">Pyridine nucleotide biosynthesis</keyword>
<dbReference type="InterPro" id="IPR007229">
    <property type="entry name" value="Nic_PRibTrfase-Fam"/>
</dbReference>
<comment type="PTM">
    <text evidence="9">Transiently phosphorylated on a His residue during the reaction cycle. Phosphorylation strongly increases the affinity for substrates and increases the rate of nicotinate D-ribonucleotide production. Dephosphorylation regenerates the low-affinity form of the enzyme, leading to product release.</text>
</comment>
<evidence type="ECO:0000256" key="6">
    <source>
        <dbReference type="ARBA" id="ARBA00022642"/>
    </source>
</evidence>
<evidence type="ECO:0000256" key="1">
    <source>
        <dbReference type="ARBA" id="ARBA00004952"/>
    </source>
</evidence>
<reference evidence="12 13" key="1">
    <citation type="submission" date="2020-04" db="EMBL/GenBank/DDBJ databases">
        <title>Novel species.</title>
        <authorList>
            <person name="Teo W.F.A."/>
            <person name="Lipun K."/>
            <person name="Srisuk N."/>
            <person name="Duangmal K."/>
        </authorList>
    </citation>
    <scope>NUCLEOTIDE SEQUENCE [LARGE SCALE GENOMIC DNA]</scope>
    <source>
        <strain evidence="12 13">K13G38</strain>
    </source>
</reference>
<dbReference type="RefSeq" id="WP_168517164.1">
    <property type="nucleotide sequence ID" value="NZ_JAAXLS010000011.1"/>
</dbReference>
<dbReference type="Pfam" id="PF17767">
    <property type="entry name" value="NAPRTase_N"/>
    <property type="match status" value="1"/>
</dbReference>
<dbReference type="PANTHER" id="PTHR11098:SF8">
    <property type="entry name" value="NICOTINATE PHOSPHORIBOSYLTRANSFERASE PNCB1"/>
    <property type="match status" value="1"/>
</dbReference>
<dbReference type="PIRSF" id="PIRSF000484">
    <property type="entry name" value="NAPRT"/>
    <property type="match status" value="1"/>
</dbReference>
<dbReference type="GO" id="GO:0016757">
    <property type="term" value="F:glycosyltransferase activity"/>
    <property type="evidence" value="ECO:0007669"/>
    <property type="project" value="UniProtKB-KW"/>
</dbReference>
<evidence type="ECO:0000256" key="3">
    <source>
        <dbReference type="ARBA" id="ARBA00013236"/>
    </source>
</evidence>
<proteinExistence type="inferred from homology"/>
<dbReference type="Proteomes" id="UP000715441">
    <property type="component" value="Unassembled WGS sequence"/>
</dbReference>
<accession>A0ABX1J676</accession>
<keyword evidence="5 9" id="KW-0436">Ligase</keyword>
<keyword evidence="4" id="KW-0597">Phosphoprotein</keyword>
<feature type="domain" description="Quinolinate phosphoribosyl transferase C-terminal" evidence="10">
    <location>
        <begin position="141"/>
        <end position="310"/>
    </location>
</feature>
<dbReference type="NCBIfam" id="NF006698">
    <property type="entry name" value="PRK09243.1-5"/>
    <property type="match status" value="1"/>
</dbReference>
<dbReference type="PANTHER" id="PTHR11098">
    <property type="entry name" value="NICOTINATE PHOSPHORIBOSYLTRANSFERASE"/>
    <property type="match status" value="1"/>
</dbReference>
<dbReference type="InterPro" id="IPR006405">
    <property type="entry name" value="Nic_PRibTrfase_pncB"/>
</dbReference>
<evidence type="ECO:0000259" key="10">
    <source>
        <dbReference type="Pfam" id="PF01729"/>
    </source>
</evidence>
<keyword evidence="12" id="KW-0328">Glycosyltransferase</keyword>
<keyword evidence="13" id="KW-1185">Reference proteome</keyword>
<comment type="similarity">
    <text evidence="2 9">Belongs to the NAPRTase family.</text>
</comment>
<dbReference type="Gene3D" id="3.20.20.70">
    <property type="entry name" value="Aldolase class I"/>
    <property type="match status" value="1"/>
</dbReference>
<dbReference type="NCBIfam" id="TIGR01513">
    <property type="entry name" value="NAPRTase_put"/>
    <property type="match status" value="1"/>
</dbReference>
<evidence type="ECO:0000256" key="9">
    <source>
        <dbReference type="RuleBase" id="RU365100"/>
    </source>
</evidence>
<dbReference type="NCBIfam" id="NF009131">
    <property type="entry name" value="PRK12484.1"/>
    <property type="match status" value="1"/>
</dbReference>
<name>A0ABX1J676_9PSEU</name>
<dbReference type="SUPFAM" id="SSF51690">
    <property type="entry name" value="Nicotinate/Quinolinate PRTase C-terminal domain-like"/>
    <property type="match status" value="1"/>
</dbReference>
<feature type="domain" description="Nicotinate phosphoribosyltransferase N-terminal" evidence="11">
    <location>
        <begin position="12"/>
        <end position="136"/>
    </location>
</feature>
<dbReference type="InterPro" id="IPR002638">
    <property type="entry name" value="Quinolinate_PRibosylTrfase_C"/>
</dbReference>
<comment type="caution">
    <text evidence="12">The sequence shown here is derived from an EMBL/GenBank/DDBJ whole genome shotgun (WGS) entry which is preliminary data.</text>
</comment>
<evidence type="ECO:0000313" key="13">
    <source>
        <dbReference type="Proteomes" id="UP000715441"/>
    </source>
</evidence>
<dbReference type="Gene3D" id="3.20.140.10">
    <property type="entry name" value="nicotinate phosphoribosyltransferase"/>
    <property type="match status" value="1"/>
</dbReference>
<evidence type="ECO:0000256" key="7">
    <source>
        <dbReference type="ARBA" id="ARBA00022679"/>
    </source>
</evidence>
<gene>
    <name evidence="12" type="ORF">HFP15_18285</name>
</gene>
<comment type="catalytic activity">
    <reaction evidence="8 9">
        <text>5-phospho-alpha-D-ribose 1-diphosphate + nicotinate + ATP + H2O = nicotinate beta-D-ribonucleotide + ADP + phosphate + diphosphate</text>
        <dbReference type="Rhea" id="RHEA:36163"/>
        <dbReference type="ChEBI" id="CHEBI:15377"/>
        <dbReference type="ChEBI" id="CHEBI:30616"/>
        <dbReference type="ChEBI" id="CHEBI:32544"/>
        <dbReference type="ChEBI" id="CHEBI:33019"/>
        <dbReference type="ChEBI" id="CHEBI:43474"/>
        <dbReference type="ChEBI" id="CHEBI:57502"/>
        <dbReference type="ChEBI" id="CHEBI:58017"/>
        <dbReference type="ChEBI" id="CHEBI:456216"/>
        <dbReference type="EC" id="6.3.4.21"/>
    </reaction>
</comment>
<dbReference type="EMBL" id="JAAXLS010000011">
    <property type="protein sequence ID" value="NKQ54836.1"/>
    <property type="molecule type" value="Genomic_DNA"/>
</dbReference>
<keyword evidence="7 9" id="KW-0808">Transferase</keyword>
<evidence type="ECO:0000313" key="12">
    <source>
        <dbReference type="EMBL" id="NKQ54836.1"/>
    </source>
</evidence>
<comment type="function">
    <text evidence="9">Catalyzes the first step in the biosynthesis of NAD from nicotinic acid, the ATP-dependent synthesis of beta-nicotinate D-ribonucleotide from nicotinate and 5-phospho-D-ribose 1-phosphate.</text>
</comment>
<organism evidence="12 13">
    <name type="scientific">Amycolatopsis acididurans</name>
    <dbReference type="NCBI Taxonomy" id="2724524"/>
    <lineage>
        <taxon>Bacteria</taxon>
        <taxon>Bacillati</taxon>
        <taxon>Actinomycetota</taxon>
        <taxon>Actinomycetes</taxon>
        <taxon>Pseudonocardiales</taxon>
        <taxon>Pseudonocardiaceae</taxon>
        <taxon>Amycolatopsis</taxon>
    </lineage>
</organism>